<accession>A0ABR1G0X3</accession>
<dbReference type="SUPFAM" id="SSF56672">
    <property type="entry name" value="DNA/RNA polymerases"/>
    <property type="match status" value="1"/>
</dbReference>
<dbReference type="Proteomes" id="UP001363151">
    <property type="component" value="Unassembled WGS sequence"/>
</dbReference>
<dbReference type="PANTHER" id="PTHR10133">
    <property type="entry name" value="DNA POLYMERASE I"/>
    <property type="match status" value="1"/>
</dbReference>
<dbReference type="PANTHER" id="PTHR10133:SF27">
    <property type="entry name" value="DNA POLYMERASE NU"/>
    <property type="match status" value="1"/>
</dbReference>
<dbReference type="Gene3D" id="1.10.150.20">
    <property type="entry name" value="5' to 3' exonuclease, C-terminal subdomain"/>
    <property type="match status" value="1"/>
</dbReference>
<dbReference type="PRINTS" id="PR00868">
    <property type="entry name" value="DNAPOLI"/>
</dbReference>
<dbReference type="CDD" id="cd08640">
    <property type="entry name" value="DNA_pol_A_plastid_like"/>
    <property type="match status" value="1"/>
</dbReference>
<dbReference type="InterPro" id="IPR043502">
    <property type="entry name" value="DNA/RNA_pol_sf"/>
</dbReference>
<dbReference type="InterPro" id="IPR036361">
    <property type="entry name" value="SAP_dom_sf"/>
</dbReference>
<comment type="caution">
    <text evidence="4">The sequence shown here is derived from an EMBL/GenBank/DDBJ whole genome shotgun (WGS) entry which is preliminary data.</text>
</comment>
<dbReference type="Pfam" id="PF01612">
    <property type="entry name" value="DNA_pol_A_exo1"/>
    <property type="match status" value="1"/>
</dbReference>
<feature type="compositionally biased region" description="Low complexity" evidence="2">
    <location>
        <begin position="603"/>
        <end position="614"/>
    </location>
</feature>
<feature type="region of interest" description="Disordered" evidence="2">
    <location>
        <begin position="660"/>
        <end position="685"/>
    </location>
</feature>
<sequence length="1091" mass="118873">MPWSLRFFEAIMAGSIPILTNQRHAGRNHDERALGYKYLLVSEARIARDDARSRRRVRRAAPRAPRARAGGGGPARVGPRPRPARASLASAYAEPEVAAAAAPPSAPAPTADGGVRPPIALDEVYVCDSVGAAEAVLARLEAADPAIYHAVDTEVDDIDLSREGPVGNGRVTCFTVYSGPDFSYDGEAAGKALFVDCVDAAVLDVFAPWFADESRRKVWHNYGFDRHVVENHGLACRGFAGDTMHMARLHDSSRLRTHGGDGYSLEALSRDLISAGEAKVSMKALFPEFFRKTAFADRAQGSASRDAARRGLDILRMQTDDATRDAFVCYAAYDAKSTWQVHDALRRRLERQAWAPMTDDPPRSPETPKTMWDFYERYFVPFGKVLTDMEAAGIYVDAASHLTDVEKAATADKAAALKTFRDWAVERMGPDGALLNPASSKQIQTLLFGGAMNQKTGEYLETEREFDVDLPPELLPDGDDGASDVLLVGRDEFYALATAARLKEELKKRGLKLSGTKAEVVARLRDDDAAPAPRRRRPRPARPRGPAAPRLRGHRGAADGGGAQGRAPRAEAQARRQEGELRQRRRRPRRLPRGRGVRGGVRRAGAGARGAGAPDPRRLRRPRDALRATPGLTSYVLSALVNKRVSPATSGADFEAKFVAEDDDDDPGDGGAAPAAPPPVLDDGELFEVPRPAAKRTRKLLVRSVGLTPTKYTTSGAPSCTADVLRELAGRPTDDPPVYGAAHAGFGGGPAGEEACVALDALCNMGSIDTMLNTFINPLRLLADDESRVHCSLNLNTETGRLSSRRPNLQNQPALEKDQYFIRKAFRAKEGCALVVADYGQLELRLLAHVARCESMLVAFREGGCFHSRTAVGMFDHVREAVESGAVLLEKGSSPEDSDKPLVKDVYASERRRAKTLNFSIAYGKTAHGLAKDWGVKQEEAQDMLRAWYDDRPEVEAWQKRTIADAKRTGYTTTLMGRRRNLPDILEKNRALQGRGARAAINTPIQGSAADVVMMAMLKIAESKTLKDLGYTLLLQIHDEVILEGPEQHKEAALAEVTKLMEAPFDGIGLDPLHVDLTVDAKTAATWYEAK</sequence>
<dbReference type="SMART" id="SM00482">
    <property type="entry name" value="POLAc"/>
    <property type="match status" value="1"/>
</dbReference>
<feature type="compositionally biased region" description="Basic residues" evidence="2">
    <location>
        <begin position="533"/>
        <end position="542"/>
    </location>
</feature>
<name>A0ABR1G0X3_AURAN</name>
<evidence type="ECO:0000259" key="3">
    <source>
        <dbReference type="PROSITE" id="PS50800"/>
    </source>
</evidence>
<dbReference type="InterPro" id="IPR036397">
    <property type="entry name" value="RNaseH_sf"/>
</dbReference>
<reference evidence="4 5" key="1">
    <citation type="submission" date="2024-03" db="EMBL/GenBank/DDBJ databases">
        <title>Aureococcus anophagefferens CCMP1851 and Kratosvirus quantuckense: Draft genome of a second virus-susceptible host strain in the model system.</title>
        <authorList>
            <person name="Chase E."/>
            <person name="Truchon A.R."/>
            <person name="Schepens W."/>
            <person name="Wilhelm S.W."/>
        </authorList>
    </citation>
    <scope>NUCLEOTIDE SEQUENCE [LARGE SCALE GENOMIC DNA]</scope>
    <source>
        <strain evidence="4 5">CCMP1851</strain>
    </source>
</reference>
<gene>
    <name evidence="4" type="ORF">SO694_00013049</name>
</gene>
<keyword evidence="1" id="KW-0235">DNA replication</keyword>
<dbReference type="Gene3D" id="3.30.420.10">
    <property type="entry name" value="Ribonuclease H-like superfamily/Ribonuclease H"/>
    <property type="match status" value="1"/>
</dbReference>
<dbReference type="SUPFAM" id="SSF68906">
    <property type="entry name" value="SAP domain"/>
    <property type="match status" value="1"/>
</dbReference>
<dbReference type="InterPro" id="IPR001098">
    <property type="entry name" value="DNA-dir_DNA_pol_A_palm_dom"/>
</dbReference>
<feature type="domain" description="SAP" evidence="3">
    <location>
        <begin position="494"/>
        <end position="528"/>
    </location>
</feature>
<evidence type="ECO:0000313" key="4">
    <source>
        <dbReference type="EMBL" id="KAK7242157.1"/>
    </source>
</evidence>
<feature type="compositionally biased region" description="Basic residues" evidence="2">
    <location>
        <begin position="583"/>
        <end position="596"/>
    </location>
</feature>
<dbReference type="InterPro" id="IPR012337">
    <property type="entry name" value="RNaseH-like_sf"/>
</dbReference>
<dbReference type="EMBL" id="JBBJCI010000146">
    <property type="protein sequence ID" value="KAK7242157.1"/>
    <property type="molecule type" value="Genomic_DNA"/>
</dbReference>
<evidence type="ECO:0000256" key="1">
    <source>
        <dbReference type="ARBA" id="ARBA00022705"/>
    </source>
</evidence>
<dbReference type="Pfam" id="PF02037">
    <property type="entry name" value="SAP"/>
    <property type="match status" value="1"/>
</dbReference>
<feature type="compositionally biased region" description="Basic and acidic residues" evidence="2">
    <location>
        <begin position="568"/>
        <end position="582"/>
    </location>
</feature>
<dbReference type="Gene3D" id="3.30.70.370">
    <property type="match status" value="1"/>
</dbReference>
<dbReference type="Gene3D" id="1.10.720.30">
    <property type="entry name" value="SAP domain"/>
    <property type="match status" value="1"/>
</dbReference>
<evidence type="ECO:0000313" key="5">
    <source>
        <dbReference type="Proteomes" id="UP001363151"/>
    </source>
</evidence>
<feature type="region of interest" description="Disordered" evidence="2">
    <location>
        <begin position="522"/>
        <end position="626"/>
    </location>
</feature>
<protein>
    <submittedName>
        <fullName evidence="4">DNA polymerase theta</fullName>
    </submittedName>
</protein>
<organism evidence="4 5">
    <name type="scientific">Aureococcus anophagefferens</name>
    <name type="common">Harmful bloom alga</name>
    <dbReference type="NCBI Taxonomy" id="44056"/>
    <lineage>
        <taxon>Eukaryota</taxon>
        <taxon>Sar</taxon>
        <taxon>Stramenopiles</taxon>
        <taxon>Ochrophyta</taxon>
        <taxon>Pelagophyceae</taxon>
        <taxon>Pelagomonadales</taxon>
        <taxon>Pelagomonadaceae</taxon>
        <taxon>Aureococcus</taxon>
    </lineage>
</organism>
<evidence type="ECO:0000256" key="2">
    <source>
        <dbReference type="SAM" id="MobiDB-lite"/>
    </source>
</evidence>
<dbReference type="InterPro" id="IPR002562">
    <property type="entry name" value="3'-5'_exonuclease_dom"/>
</dbReference>
<proteinExistence type="predicted"/>
<dbReference type="Pfam" id="PF00476">
    <property type="entry name" value="DNA_pol_A"/>
    <property type="match status" value="2"/>
</dbReference>
<keyword evidence="5" id="KW-1185">Reference proteome</keyword>
<dbReference type="PROSITE" id="PS50800">
    <property type="entry name" value="SAP"/>
    <property type="match status" value="1"/>
</dbReference>
<feature type="region of interest" description="Disordered" evidence="2">
    <location>
        <begin position="51"/>
        <end position="89"/>
    </location>
</feature>
<dbReference type="InterPro" id="IPR003034">
    <property type="entry name" value="SAP_dom"/>
</dbReference>
<dbReference type="InterPro" id="IPR002298">
    <property type="entry name" value="DNA_polymerase_A"/>
</dbReference>
<dbReference type="SMART" id="SM00513">
    <property type="entry name" value="SAP"/>
    <property type="match status" value="1"/>
</dbReference>
<dbReference type="SUPFAM" id="SSF53098">
    <property type="entry name" value="Ribonuclease H-like"/>
    <property type="match status" value="1"/>
</dbReference>